<evidence type="ECO:0000313" key="3">
    <source>
        <dbReference type="Proteomes" id="UP000037251"/>
    </source>
</evidence>
<name>A0A0L8L3P6_9ACTN</name>
<dbReference type="EMBL" id="LGUS01000181">
    <property type="protein sequence ID" value="KOG32704.1"/>
    <property type="molecule type" value="Genomic_DNA"/>
</dbReference>
<evidence type="ECO:0000256" key="1">
    <source>
        <dbReference type="SAM" id="MobiDB-lite"/>
    </source>
</evidence>
<accession>A0A0L8L3P6</accession>
<dbReference type="AlphaFoldDB" id="A0A0L8L3P6"/>
<feature type="region of interest" description="Disordered" evidence="1">
    <location>
        <begin position="1"/>
        <end position="103"/>
    </location>
</feature>
<evidence type="ECO:0000313" key="2">
    <source>
        <dbReference type="EMBL" id="KOG32704.1"/>
    </source>
</evidence>
<gene>
    <name evidence="2" type="ORF">ADK37_26265</name>
</gene>
<dbReference type="Proteomes" id="UP000037251">
    <property type="component" value="Unassembled WGS sequence"/>
</dbReference>
<comment type="caution">
    <text evidence="2">The sequence shown here is derived from an EMBL/GenBank/DDBJ whole genome shotgun (WGS) entry which is preliminary data.</text>
</comment>
<feature type="compositionally biased region" description="Basic residues" evidence="1">
    <location>
        <begin position="47"/>
        <end position="62"/>
    </location>
</feature>
<reference evidence="3" key="1">
    <citation type="submission" date="2015-07" db="EMBL/GenBank/DDBJ databases">
        <authorList>
            <person name="Ju K.-S."/>
            <person name="Doroghazi J.R."/>
            <person name="Metcalf W.W."/>
        </authorList>
    </citation>
    <scope>NUCLEOTIDE SEQUENCE [LARGE SCALE GENOMIC DNA]</scope>
    <source>
        <strain evidence="3">NRRL 2290</strain>
    </source>
</reference>
<keyword evidence="3" id="KW-1185">Reference proteome</keyword>
<sequence length="103" mass="10700">MTPRAMPLAEGATPVAEQGLRRGTASARRCAPEHRRPRSAPIPGGGARRRSGCGSRRGRRAGRPGLMAGAGDQGRTPASAAPGRGPDRRWYGPGSRRVPGPTP</sequence>
<organism evidence="2 3">
    <name type="scientific">Streptomyces resistomycificus</name>
    <dbReference type="NCBI Taxonomy" id="67356"/>
    <lineage>
        <taxon>Bacteria</taxon>
        <taxon>Bacillati</taxon>
        <taxon>Actinomycetota</taxon>
        <taxon>Actinomycetes</taxon>
        <taxon>Kitasatosporales</taxon>
        <taxon>Streptomycetaceae</taxon>
        <taxon>Streptomyces</taxon>
        <taxon>Streptomyces aurantiacus group</taxon>
    </lineage>
</organism>
<dbReference type="PATRIC" id="fig|67356.5.peg.5628"/>
<proteinExistence type="predicted"/>
<protein>
    <submittedName>
        <fullName evidence="2">Uncharacterized protein</fullName>
    </submittedName>
</protein>